<comment type="caution">
    <text evidence="4">The sequence shown here is derived from an EMBL/GenBank/DDBJ whole genome shotgun (WGS) entry which is preliminary data.</text>
</comment>
<evidence type="ECO:0000313" key="4">
    <source>
        <dbReference type="EMBL" id="GGP07837.1"/>
    </source>
</evidence>
<evidence type="ECO:0000256" key="2">
    <source>
        <dbReference type="ARBA" id="ARBA00023277"/>
    </source>
</evidence>
<dbReference type="RefSeq" id="WP_188732947.1">
    <property type="nucleotide sequence ID" value="NZ_BMLW01000001.1"/>
</dbReference>
<gene>
    <name evidence="4" type="ORF">GCM10011346_05530</name>
</gene>
<sequence length="244" mass="27572">MKIIKTKNYSELSKESFRVIKNTLMNYNNPSINTTTGASYDGTFELLVEAINKENLQIDHSIFTNLDEYIAERNKKFTVYTYMHQNFYDLIKSRPKYIGLMDGSVNDIQQEIDRYNKVLNKHPRDLQIVGLGTNAHLAANEPGTSFDSRLFLADSDESTIQSTMKYHNLSRNEAPTQMLTMGLADIMESEQILVASSGTRKAQAVKGVLEGPVSEDCPASILRKHPNVTFIMDEEAASLLTKNY</sequence>
<dbReference type="CDD" id="cd01399">
    <property type="entry name" value="GlcN6P_deaminase"/>
    <property type="match status" value="1"/>
</dbReference>
<keyword evidence="1" id="KW-0378">Hydrolase</keyword>
<dbReference type="Proteomes" id="UP000641206">
    <property type="component" value="Unassembled WGS sequence"/>
</dbReference>
<name>A0ABQ2NNJ9_9BACI</name>
<dbReference type="SUPFAM" id="SSF100950">
    <property type="entry name" value="NagB/RpiA/CoA transferase-like"/>
    <property type="match status" value="1"/>
</dbReference>
<evidence type="ECO:0000313" key="5">
    <source>
        <dbReference type="Proteomes" id="UP000641206"/>
    </source>
</evidence>
<keyword evidence="2" id="KW-0119">Carbohydrate metabolism</keyword>
<dbReference type="PANTHER" id="PTHR11280:SF5">
    <property type="entry name" value="GLUCOSAMINE-6-PHOSPHATE ISOMERASE"/>
    <property type="match status" value="1"/>
</dbReference>
<feature type="domain" description="Glucosamine/galactosamine-6-phosphate isomerase" evidence="3">
    <location>
        <begin position="15"/>
        <end position="225"/>
    </location>
</feature>
<dbReference type="InterPro" id="IPR006148">
    <property type="entry name" value="Glc/Gal-6P_isomerase"/>
</dbReference>
<dbReference type="Gene3D" id="3.40.50.1360">
    <property type="match status" value="1"/>
</dbReference>
<keyword evidence="5" id="KW-1185">Reference proteome</keyword>
<evidence type="ECO:0000259" key="3">
    <source>
        <dbReference type="Pfam" id="PF01182"/>
    </source>
</evidence>
<proteinExistence type="predicted"/>
<reference evidence="5" key="1">
    <citation type="journal article" date="2019" name="Int. J. Syst. Evol. Microbiol.">
        <title>The Global Catalogue of Microorganisms (GCM) 10K type strain sequencing project: providing services to taxonomists for standard genome sequencing and annotation.</title>
        <authorList>
            <consortium name="The Broad Institute Genomics Platform"/>
            <consortium name="The Broad Institute Genome Sequencing Center for Infectious Disease"/>
            <person name="Wu L."/>
            <person name="Ma J."/>
        </authorList>
    </citation>
    <scope>NUCLEOTIDE SEQUENCE [LARGE SCALE GENOMIC DNA]</scope>
    <source>
        <strain evidence="5">CGMCC 1.7693</strain>
    </source>
</reference>
<dbReference type="PANTHER" id="PTHR11280">
    <property type="entry name" value="GLUCOSAMINE-6-PHOSPHATE ISOMERASE"/>
    <property type="match status" value="1"/>
</dbReference>
<protein>
    <submittedName>
        <fullName evidence="4">Glucosamine-6-phosphate deaminase</fullName>
    </submittedName>
</protein>
<dbReference type="Pfam" id="PF01182">
    <property type="entry name" value="Glucosamine_iso"/>
    <property type="match status" value="1"/>
</dbReference>
<dbReference type="InterPro" id="IPR004547">
    <property type="entry name" value="Glucosamine6P_isomerase"/>
</dbReference>
<accession>A0ABQ2NNJ9</accession>
<dbReference type="EMBL" id="BMLW01000001">
    <property type="protein sequence ID" value="GGP07837.1"/>
    <property type="molecule type" value="Genomic_DNA"/>
</dbReference>
<organism evidence="4 5">
    <name type="scientific">Oceanobacillus neutriphilus</name>
    <dbReference type="NCBI Taxonomy" id="531815"/>
    <lineage>
        <taxon>Bacteria</taxon>
        <taxon>Bacillati</taxon>
        <taxon>Bacillota</taxon>
        <taxon>Bacilli</taxon>
        <taxon>Bacillales</taxon>
        <taxon>Bacillaceae</taxon>
        <taxon>Oceanobacillus</taxon>
    </lineage>
</organism>
<dbReference type="InterPro" id="IPR037171">
    <property type="entry name" value="NagB/RpiA_transferase-like"/>
</dbReference>
<evidence type="ECO:0000256" key="1">
    <source>
        <dbReference type="ARBA" id="ARBA00022801"/>
    </source>
</evidence>